<organism evidence="2 3">
    <name type="scientific">Zoarces viviparus</name>
    <name type="common">Viviparous eelpout</name>
    <name type="synonym">Blennius viviparus</name>
    <dbReference type="NCBI Taxonomy" id="48416"/>
    <lineage>
        <taxon>Eukaryota</taxon>
        <taxon>Metazoa</taxon>
        <taxon>Chordata</taxon>
        <taxon>Craniata</taxon>
        <taxon>Vertebrata</taxon>
        <taxon>Euteleostomi</taxon>
        <taxon>Actinopterygii</taxon>
        <taxon>Neopterygii</taxon>
        <taxon>Teleostei</taxon>
        <taxon>Neoteleostei</taxon>
        <taxon>Acanthomorphata</taxon>
        <taxon>Eupercaria</taxon>
        <taxon>Perciformes</taxon>
        <taxon>Cottioidei</taxon>
        <taxon>Zoarcales</taxon>
        <taxon>Zoarcidae</taxon>
        <taxon>Zoarcinae</taxon>
        <taxon>Zoarces</taxon>
    </lineage>
</organism>
<dbReference type="Proteomes" id="UP001488805">
    <property type="component" value="Unassembled WGS sequence"/>
</dbReference>
<protein>
    <submittedName>
        <fullName evidence="2">Uncharacterized protein</fullName>
    </submittedName>
</protein>
<gene>
    <name evidence="2" type="ORF">VZT92_026108</name>
</gene>
<dbReference type="AlphaFoldDB" id="A0AAW1DZM5"/>
<dbReference type="EMBL" id="JBCEZU010000586">
    <property type="protein sequence ID" value="KAK9515462.1"/>
    <property type="molecule type" value="Genomic_DNA"/>
</dbReference>
<keyword evidence="3" id="KW-1185">Reference proteome</keyword>
<evidence type="ECO:0000256" key="1">
    <source>
        <dbReference type="SAM" id="MobiDB-lite"/>
    </source>
</evidence>
<proteinExistence type="predicted"/>
<sequence length="71" mass="8014">MNQPFLPNSAHGQLMRSPSGLKQLLKSTCSDREEARRDARPRGPHLAPNIHPERGMRKTNACHTVVRDQLC</sequence>
<comment type="caution">
    <text evidence="2">The sequence shown here is derived from an EMBL/GenBank/DDBJ whole genome shotgun (WGS) entry which is preliminary data.</text>
</comment>
<reference evidence="2 3" key="1">
    <citation type="journal article" date="2024" name="Genome Biol. Evol.">
        <title>Chromosome-level genome assembly of the viviparous eelpout Zoarces viviparus.</title>
        <authorList>
            <person name="Fuhrmann N."/>
            <person name="Brasseur M.V."/>
            <person name="Bakowski C.E."/>
            <person name="Podsiadlowski L."/>
            <person name="Prost S."/>
            <person name="Krehenwinkel H."/>
            <person name="Mayer C."/>
        </authorList>
    </citation>
    <scope>NUCLEOTIDE SEQUENCE [LARGE SCALE GENOMIC DNA]</scope>
    <source>
        <strain evidence="2">NO-MEL_2022_Ind0_liver</strain>
    </source>
</reference>
<feature type="region of interest" description="Disordered" evidence="1">
    <location>
        <begin position="1"/>
        <end position="71"/>
    </location>
</feature>
<evidence type="ECO:0000313" key="2">
    <source>
        <dbReference type="EMBL" id="KAK9515462.1"/>
    </source>
</evidence>
<name>A0AAW1DZM5_ZOAVI</name>
<evidence type="ECO:0000313" key="3">
    <source>
        <dbReference type="Proteomes" id="UP001488805"/>
    </source>
</evidence>
<feature type="compositionally biased region" description="Basic and acidic residues" evidence="1">
    <location>
        <begin position="29"/>
        <end position="41"/>
    </location>
</feature>
<accession>A0AAW1DZM5</accession>